<accession>A0ABR8NU85</accession>
<dbReference type="RefSeq" id="WP_191593010.1">
    <property type="nucleotide sequence ID" value="NZ_JACYFC010000001.1"/>
</dbReference>
<evidence type="ECO:0000256" key="1">
    <source>
        <dbReference type="ARBA" id="ARBA00011738"/>
    </source>
</evidence>
<comment type="caution">
    <text evidence="3">The sequence shown here is derived from an EMBL/GenBank/DDBJ whole genome shotgun (WGS) entry which is preliminary data.</text>
</comment>
<dbReference type="PANTHER" id="PTHR33178">
    <property type="match status" value="1"/>
</dbReference>
<dbReference type="PANTHER" id="PTHR33178:SF10">
    <property type="entry name" value="STRESS-RESPONSE A_B BARREL DOMAIN-CONTAINING PROTEIN"/>
    <property type="match status" value="1"/>
</dbReference>
<dbReference type="Pfam" id="PF07876">
    <property type="entry name" value="Dabb"/>
    <property type="match status" value="1"/>
</dbReference>
<organism evidence="3 4">
    <name type="scientific">Marinomonas colpomeniae</name>
    <dbReference type="NCBI Taxonomy" id="2774408"/>
    <lineage>
        <taxon>Bacteria</taxon>
        <taxon>Pseudomonadati</taxon>
        <taxon>Pseudomonadota</taxon>
        <taxon>Gammaproteobacteria</taxon>
        <taxon>Oceanospirillales</taxon>
        <taxon>Oceanospirillaceae</taxon>
        <taxon>Marinomonas</taxon>
    </lineage>
</organism>
<dbReference type="Gene3D" id="3.30.70.100">
    <property type="match status" value="1"/>
</dbReference>
<evidence type="ECO:0000313" key="3">
    <source>
        <dbReference type="EMBL" id="MBD5769617.1"/>
    </source>
</evidence>
<sequence>MIRHIVLFKVRPEVAAEDFNILMQEIAELESSVSGFISFEHGPNQTPETRDQGYTYGFIVTLASWADLDVYQNNPSHQTTGAKLVAACHSNHDGLLVFDMEI</sequence>
<evidence type="ECO:0000259" key="2">
    <source>
        <dbReference type="PROSITE" id="PS51502"/>
    </source>
</evidence>
<evidence type="ECO:0000313" key="4">
    <source>
        <dbReference type="Proteomes" id="UP000604161"/>
    </source>
</evidence>
<dbReference type="InterPro" id="IPR044662">
    <property type="entry name" value="HS1/DABB1-like"/>
</dbReference>
<gene>
    <name evidence="3" type="ORF">IF202_01005</name>
</gene>
<dbReference type="SUPFAM" id="SSF54909">
    <property type="entry name" value="Dimeric alpha+beta barrel"/>
    <property type="match status" value="1"/>
</dbReference>
<reference evidence="3 4" key="1">
    <citation type="submission" date="2020-09" db="EMBL/GenBank/DDBJ databases">
        <title>Marinomonas sp. nov., isolated from the cysticercosis algae of Qingdao, China.</title>
        <authorList>
            <person name="Sun X."/>
        </authorList>
    </citation>
    <scope>NUCLEOTIDE SEQUENCE [LARGE SCALE GENOMIC DNA]</scope>
    <source>
        <strain evidence="3 4">SM2066</strain>
    </source>
</reference>
<dbReference type="EMBL" id="JACYFC010000001">
    <property type="protein sequence ID" value="MBD5769617.1"/>
    <property type="molecule type" value="Genomic_DNA"/>
</dbReference>
<dbReference type="PROSITE" id="PS51502">
    <property type="entry name" value="S_R_A_B_BARREL"/>
    <property type="match status" value="1"/>
</dbReference>
<dbReference type="Proteomes" id="UP000604161">
    <property type="component" value="Unassembled WGS sequence"/>
</dbReference>
<dbReference type="InterPro" id="IPR011008">
    <property type="entry name" value="Dimeric_a/b-barrel"/>
</dbReference>
<comment type="subunit">
    <text evidence="1">Homodimer.</text>
</comment>
<name>A0ABR8NU85_9GAMM</name>
<protein>
    <submittedName>
        <fullName evidence="3">Dabb family protein</fullName>
    </submittedName>
</protein>
<feature type="domain" description="Stress-response A/B barrel" evidence="2">
    <location>
        <begin position="2"/>
        <end position="100"/>
    </location>
</feature>
<proteinExistence type="predicted"/>
<dbReference type="InterPro" id="IPR013097">
    <property type="entry name" value="Dabb"/>
</dbReference>
<dbReference type="SMART" id="SM00886">
    <property type="entry name" value="Dabb"/>
    <property type="match status" value="1"/>
</dbReference>
<keyword evidence="4" id="KW-1185">Reference proteome</keyword>